<gene>
    <name evidence="1" type="ORF">SEA_PATIO_63</name>
</gene>
<proteinExistence type="predicted"/>
<evidence type="ECO:0000313" key="1">
    <source>
        <dbReference type="EMBL" id="ATS93144.1"/>
    </source>
</evidence>
<evidence type="ECO:0000313" key="2">
    <source>
        <dbReference type="Proteomes" id="UP000240586"/>
    </source>
</evidence>
<name>A0A2D2W4M5_9CAUD</name>
<sequence length="98" mass="11524">MTIVNRVPTLKPTPMCQATHHTKTRASEGFLACRLKAGHPEPHWWIAPRALPGWQRMTEAEKRRAKERAELMDRAIRNRHSRSAQLMQEMAEDLRRMR</sequence>
<keyword evidence="2" id="KW-1185">Reference proteome</keyword>
<accession>A0A2D2W4M5</accession>
<reference evidence="1 2" key="1">
    <citation type="submission" date="2017-09" db="EMBL/GenBank/DDBJ databases">
        <authorList>
            <person name="Choi Z."/>
            <person name="Grubb S."/>
            <person name="Kuchan S."/>
            <person name="Pennathur K."/>
            <person name="Roskowski K."/>
            <person name="Garlena R.A."/>
            <person name="Russell D.A."/>
            <person name="Pope W.H."/>
            <person name="Jacobs-Sera D."/>
            <person name="Hatfull G.F."/>
        </authorList>
    </citation>
    <scope>NUCLEOTIDE SEQUENCE [LARGE SCALE GENOMIC DNA]</scope>
</reference>
<dbReference type="Proteomes" id="UP000240586">
    <property type="component" value="Segment"/>
</dbReference>
<dbReference type="EMBL" id="MF919542">
    <property type="protein sequence ID" value="ATS93144.1"/>
    <property type="molecule type" value="Genomic_DNA"/>
</dbReference>
<protein>
    <submittedName>
        <fullName evidence="1">Uncharacterized protein</fullName>
    </submittedName>
</protein>
<organism evidence="1 2">
    <name type="scientific">Gordonia phage Patio</name>
    <dbReference type="NCBI Taxonomy" id="2041515"/>
    <lineage>
        <taxon>Viruses</taxon>
        <taxon>Duplodnaviria</taxon>
        <taxon>Heunggongvirae</taxon>
        <taxon>Uroviricota</taxon>
        <taxon>Caudoviricetes</taxon>
        <taxon>Zierdtviridae</taxon>
        <taxon>Emilbogenvirinae</taxon>
        <taxon>Skysandvirus</taxon>
        <taxon>Skysandvirus patio</taxon>
    </lineage>
</organism>